<keyword evidence="1" id="KW-1133">Transmembrane helix</keyword>
<dbReference type="Proteomes" id="UP000540191">
    <property type="component" value="Unassembled WGS sequence"/>
</dbReference>
<accession>A0A7W7M452</accession>
<dbReference type="PANTHER" id="PTHR34473">
    <property type="entry name" value="UPF0699 TRANSMEMBRANE PROTEIN YDBS"/>
    <property type="match status" value="1"/>
</dbReference>
<name>A0A7W7M452_9MICC</name>
<feature type="transmembrane region" description="Helical" evidence="1">
    <location>
        <begin position="26"/>
        <end position="49"/>
    </location>
</feature>
<organism evidence="3 4">
    <name type="scientific">Micrococcus cohnii</name>
    <dbReference type="NCBI Taxonomy" id="993416"/>
    <lineage>
        <taxon>Bacteria</taxon>
        <taxon>Bacillati</taxon>
        <taxon>Actinomycetota</taxon>
        <taxon>Actinomycetes</taxon>
        <taxon>Micrococcales</taxon>
        <taxon>Micrococcaceae</taxon>
        <taxon>Micrococcus</taxon>
    </lineage>
</organism>
<evidence type="ECO:0000259" key="2">
    <source>
        <dbReference type="Pfam" id="PF03703"/>
    </source>
</evidence>
<dbReference type="PANTHER" id="PTHR34473:SF3">
    <property type="entry name" value="TRANSMEMBRANE PROTEIN-RELATED"/>
    <property type="match status" value="1"/>
</dbReference>
<reference evidence="3 4" key="1">
    <citation type="submission" date="2020-08" db="EMBL/GenBank/DDBJ databases">
        <title>Sequencing the genomes of 1000 actinobacteria strains.</title>
        <authorList>
            <person name="Klenk H.-P."/>
        </authorList>
    </citation>
    <scope>NUCLEOTIDE SEQUENCE [LARGE SCALE GENOMIC DNA]</scope>
    <source>
        <strain evidence="3 4">DSM 23974</strain>
    </source>
</reference>
<feature type="transmembrane region" description="Helical" evidence="1">
    <location>
        <begin position="55"/>
        <end position="75"/>
    </location>
</feature>
<gene>
    <name evidence="3" type="ORF">HDA30_001845</name>
</gene>
<keyword evidence="1" id="KW-0472">Membrane</keyword>
<keyword evidence="4" id="KW-1185">Reference proteome</keyword>
<keyword evidence="1" id="KW-0812">Transmembrane</keyword>
<dbReference type="AlphaFoldDB" id="A0A7W7M452"/>
<proteinExistence type="predicted"/>
<dbReference type="RefSeq" id="WP_158496959.1">
    <property type="nucleotide sequence ID" value="NZ_JACHNA010000001.1"/>
</dbReference>
<dbReference type="InterPro" id="IPR005182">
    <property type="entry name" value="YdbS-like_PH"/>
</dbReference>
<sequence>MPAMELDGVVFTPVSPKLTTVRYISAAIWALLRLALFGAPLVLMLTGVWPEFWPWLAWALLAVGVVWTAIALALVPRRVRALGYAEREDDLLWRSGILFRSVKAVPYGRLQYVDVEDGPLLRRFDLQKVTLKTASDSADLEIPGLTKAEAQRLREVLMSRGQAKLAGL</sequence>
<evidence type="ECO:0000313" key="3">
    <source>
        <dbReference type="EMBL" id="MBB4736337.1"/>
    </source>
</evidence>
<protein>
    <submittedName>
        <fullName evidence="3">Membrane protein YdbS with pleckstrin-like domain</fullName>
    </submittedName>
</protein>
<evidence type="ECO:0000313" key="4">
    <source>
        <dbReference type="Proteomes" id="UP000540191"/>
    </source>
</evidence>
<dbReference type="Pfam" id="PF03703">
    <property type="entry name" value="bPH_2"/>
    <property type="match status" value="1"/>
</dbReference>
<feature type="domain" description="YdbS-like PH" evidence="2">
    <location>
        <begin position="80"/>
        <end position="155"/>
    </location>
</feature>
<comment type="caution">
    <text evidence="3">The sequence shown here is derived from an EMBL/GenBank/DDBJ whole genome shotgun (WGS) entry which is preliminary data.</text>
</comment>
<dbReference type="EMBL" id="JACHNA010000001">
    <property type="protein sequence ID" value="MBB4736337.1"/>
    <property type="molecule type" value="Genomic_DNA"/>
</dbReference>
<evidence type="ECO:0000256" key="1">
    <source>
        <dbReference type="SAM" id="Phobius"/>
    </source>
</evidence>